<dbReference type="AlphaFoldDB" id="A0AAV7VPR1"/>
<dbReference type="Proteomes" id="UP001066276">
    <property type="component" value="Chromosome 2_1"/>
</dbReference>
<comment type="caution">
    <text evidence="1">The sequence shown here is derived from an EMBL/GenBank/DDBJ whole genome shotgun (WGS) entry which is preliminary data.</text>
</comment>
<keyword evidence="2" id="KW-1185">Reference proteome</keyword>
<protein>
    <submittedName>
        <fullName evidence="1">Uncharacterized protein</fullName>
    </submittedName>
</protein>
<gene>
    <name evidence="1" type="ORF">NDU88_006412</name>
</gene>
<evidence type="ECO:0000313" key="2">
    <source>
        <dbReference type="Proteomes" id="UP001066276"/>
    </source>
</evidence>
<name>A0AAV7VPR1_PLEWA</name>
<accession>A0AAV7VPR1</accession>
<evidence type="ECO:0000313" key="1">
    <source>
        <dbReference type="EMBL" id="KAJ1202615.1"/>
    </source>
</evidence>
<proteinExistence type="predicted"/>
<dbReference type="EMBL" id="JANPWB010000003">
    <property type="protein sequence ID" value="KAJ1202615.1"/>
    <property type="molecule type" value="Genomic_DNA"/>
</dbReference>
<organism evidence="1 2">
    <name type="scientific">Pleurodeles waltl</name>
    <name type="common">Iberian ribbed newt</name>
    <dbReference type="NCBI Taxonomy" id="8319"/>
    <lineage>
        <taxon>Eukaryota</taxon>
        <taxon>Metazoa</taxon>
        <taxon>Chordata</taxon>
        <taxon>Craniata</taxon>
        <taxon>Vertebrata</taxon>
        <taxon>Euteleostomi</taxon>
        <taxon>Amphibia</taxon>
        <taxon>Batrachia</taxon>
        <taxon>Caudata</taxon>
        <taxon>Salamandroidea</taxon>
        <taxon>Salamandridae</taxon>
        <taxon>Pleurodelinae</taxon>
        <taxon>Pleurodeles</taxon>
    </lineage>
</organism>
<sequence>MRGCLAAVLARSSPNSDVVKSRLEKAPAYTPVGEKHVLADPVVFSLDPFTDVSYFGNILFPSYKINEYILDQQRRLLKFCLPESSQAYGIRTLNKDFLKVGLFRLCAQ</sequence>
<reference evidence="1" key="1">
    <citation type="journal article" date="2022" name="bioRxiv">
        <title>Sequencing and chromosome-scale assembly of the giantPleurodeles waltlgenome.</title>
        <authorList>
            <person name="Brown T."/>
            <person name="Elewa A."/>
            <person name="Iarovenko S."/>
            <person name="Subramanian E."/>
            <person name="Araus A.J."/>
            <person name="Petzold A."/>
            <person name="Susuki M."/>
            <person name="Suzuki K.-i.T."/>
            <person name="Hayashi T."/>
            <person name="Toyoda A."/>
            <person name="Oliveira C."/>
            <person name="Osipova E."/>
            <person name="Leigh N.D."/>
            <person name="Simon A."/>
            <person name="Yun M.H."/>
        </authorList>
    </citation>
    <scope>NUCLEOTIDE SEQUENCE</scope>
    <source>
        <strain evidence="1">20211129_DDA</strain>
        <tissue evidence="1">Liver</tissue>
    </source>
</reference>